<protein>
    <submittedName>
        <fullName evidence="1">Uncharacterized protein</fullName>
    </submittedName>
</protein>
<evidence type="ECO:0000313" key="1">
    <source>
        <dbReference type="EMBL" id="EGG11941.1"/>
    </source>
</evidence>
<dbReference type="HOGENOM" id="CLU_1835572_0_0_1"/>
<dbReference type="EMBL" id="GL883091">
    <property type="protein sequence ID" value="EGG11941.1"/>
    <property type="molecule type" value="Genomic_DNA"/>
</dbReference>
<evidence type="ECO:0000313" key="2">
    <source>
        <dbReference type="Proteomes" id="UP000001072"/>
    </source>
</evidence>
<proteinExistence type="predicted"/>
<dbReference type="VEuPathDB" id="FungiDB:MELLADRAFT_89068"/>
<accession>F4R6V9</accession>
<dbReference type="AlphaFoldDB" id="F4R6V9"/>
<dbReference type="KEGG" id="mlr:MELLADRAFT_89068"/>
<dbReference type="GeneID" id="18935075"/>
<sequence>MTREVHCDVHKTTINVTINDLPKFFDACHTFNRRIEELPEIRSPGQTTERQSHQASSMRMIYHKRQRSFCRCDMMYLQRVRTSATFEGFICSKNRRPFIFVLGQVINPVKCILRIIELLVANYYQMLPSPSGVVGEFLSP</sequence>
<name>F4R6V9_MELLP</name>
<dbReference type="RefSeq" id="XP_007404316.1">
    <property type="nucleotide sequence ID" value="XM_007404254.1"/>
</dbReference>
<gene>
    <name evidence="1" type="ORF">MELLADRAFT_89068</name>
</gene>
<reference evidence="2" key="1">
    <citation type="journal article" date="2011" name="Proc. Natl. Acad. Sci. U.S.A.">
        <title>Obligate biotrophy features unraveled by the genomic analysis of rust fungi.</title>
        <authorList>
            <person name="Duplessis S."/>
            <person name="Cuomo C.A."/>
            <person name="Lin Y.-C."/>
            <person name="Aerts A."/>
            <person name="Tisserant E."/>
            <person name="Veneault-Fourrey C."/>
            <person name="Joly D.L."/>
            <person name="Hacquard S."/>
            <person name="Amselem J."/>
            <person name="Cantarel B.L."/>
            <person name="Chiu R."/>
            <person name="Coutinho P.M."/>
            <person name="Feau N."/>
            <person name="Field M."/>
            <person name="Frey P."/>
            <person name="Gelhaye E."/>
            <person name="Goldberg J."/>
            <person name="Grabherr M.G."/>
            <person name="Kodira C.D."/>
            <person name="Kohler A."/>
            <person name="Kuees U."/>
            <person name="Lindquist E.A."/>
            <person name="Lucas S.M."/>
            <person name="Mago R."/>
            <person name="Mauceli E."/>
            <person name="Morin E."/>
            <person name="Murat C."/>
            <person name="Pangilinan J.L."/>
            <person name="Park R."/>
            <person name="Pearson M."/>
            <person name="Quesneville H."/>
            <person name="Rouhier N."/>
            <person name="Sakthikumar S."/>
            <person name="Salamov A.A."/>
            <person name="Schmutz J."/>
            <person name="Selles B."/>
            <person name="Shapiro H."/>
            <person name="Tanguay P."/>
            <person name="Tuskan G.A."/>
            <person name="Henrissat B."/>
            <person name="Van de Peer Y."/>
            <person name="Rouze P."/>
            <person name="Ellis J.G."/>
            <person name="Dodds P.N."/>
            <person name="Schein J.E."/>
            <person name="Zhong S."/>
            <person name="Hamelin R.C."/>
            <person name="Grigoriev I.V."/>
            <person name="Szabo L.J."/>
            <person name="Martin F."/>
        </authorList>
    </citation>
    <scope>NUCLEOTIDE SEQUENCE [LARGE SCALE GENOMIC DNA]</scope>
    <source>
        <strain evidence="2">98AG31 / pathotype 3-4-7</strain>
    </source>
</reference>
<keyword evidence="2" id="KW-1185">Reference proteome</keyword>
<dbReference type="InParanoid" id="F4R6V9"/>
<dbReference type="Proteomes" id="UP000001072">
    <property type="component" value="Unassembled WGS sequence"/>
</dbReference>
<organism evidence="2">
    <name type="scientific">Melampsora larici-populina (strain 98AG31 / pathotype 3-4-7)</name>
    <name type="common">Poplar leaf rust fungus</name>
    <dbReference type="NCBI Taxonomy" id="747676"/>
    <lineage>
        <taxon>Eukaryota</taxon>
        <taxon>Fungi</taxon>
        <taxon>Dikarya</taxon>
        <taxon>Basidiomycota</taxon>
        <taxon>Pucciniomycotina</taxon>
        <taxon>Pucciniomycetes</taxon>
        <taxon>Pucciniales</taxon>
        <taxon>Melampsoraceae</taxon>
        <taxon>Melampsora</taxon>
    </lineage>
</organism>